<reference evidence="1" key="1">
    <citation type="submission" date="2021-10" db="EMBL/GenBank/DDBJ databases">
        <title>Melipona bicolor Genome sequencing and assembly.</title>
        <authorList>
            <person name="Araujo N.S."/>
            <person name="Arias M.C."/>
        </authorList>
    </citation>
    <scope>NUCLEOTIDE SEQUENCE</scope>
    <source>
        <strain evidence="1">USP_2M_L1-L4_2017</strain>
        <tissue evidence="1">Whole body</tissue>
    </source>
</reference>
<organism evidence="1 2">
    <name type="scientific">Melipona bicolor</name>
    <dbReference type="NCBI Taxonomy" id="60889"/>
    <lineage>
        <taxon>Eukaryota</taxon>
        <taxon>Metazoa</taxon>
        <taxon>Ecdysozoa</taxon>
        <taxon>Arthropoda</taxon>
        <taxon>Hexapoda</taxon>
        <taxon>Insecta</taxon>
        <taxon>Pterygota</taxon>
        <taxon>Neoptera</taxon>
        <taxon>Endopterygota</taxon>
        <taxon>Hymenoptera</taxon>
        <taxon>Apocrita</taxon>
        <taxon>Aculeata</taxon>
        <taxon>Apoidea</taxon>
        <taxon>Anthophila</taxon>
        <taxon>Apidae</taxon>
        <taxon>Melipona</taxon>
    </lineage>
</organism>
<protein>
    <submittedName>
        <fullName evidence="1">Uncharacterized protein</fullName>
    </submittedName>
</protein>
<dbReference type="Proteomes" id="UP001177670">
    <property type="component" value="Unassembled WGS sequence"/>
</dbReference>
<comment type="caution">
    <text evidence="1">The sequence shown here is derived from an EMBL/GenBank/DDBJ whole genome shotgun (WGS) entry which is preliminary data.</text>
</comment>
<proteinExistence type="predicted"/>
<dbReference type="EMBL" id="JAHYIQ010000005">
    <property type="protein sequence ID" value="KAK1132336.1"/>
    <property type="molecule type" value="Genomic_DNA"/>
</dbReference>
<accession>A0AA40G773</accession>
<sequence length="100" mass="11382">MKLDNKLATYPWTGTVTSLYRGLETKFLDHSSLDIVEDELRNTCINFGAFSKSVDYLGLTSSDVICESVEKWTRGTGNKEQSVDRQYIYELEDDENLGLC</sequence>
<dbReference type="AlphaFoldDB" id="A0AA40G773"/>
<name>A0AA40G773_9HYME</name>
<evidence type="ECO:0000313" key="1">
    <source>
        <dbReference type="EMBL" id="KAK1132336.1"/>
    </source>
</evidence>
<gene>
    <name evidence="1" type="ORF">K0M31_016444</name>
</gene>
<evidence type="ECO:0000313" key="2">
    <source>
        <dbReference type="Proteomes" id="UP001177670"/>
    </source>
</evidence>
<keyword evidence="2" id="KW-1185">Reference proteome</keyword>